<dbReference type="AlphaFoldDB" id="A0A183B3I1"/>
<evidence type="ECO:0000313" key="4">
    <source>
        <dbReference type="WBParaSite" id="ECPE_0001380601-mRNA-1"/>
    </source>
</evidence>
<gene>
    <name evidence="2" type="ORF">ECPE_LOCUS13766</name>
</gene>
<keyword evidence="3" id="KW-1185">Reference proteome</keyword>
<feature type="compositionally biased region" description="Basic and acidic residues" evidence="1">
    <location>
        <begin position="229"/>
        <end position="238"/>
    </location>
</feature>
<feature type="region of interest" description="Disordered" evidence="1">
    <location>
        <begin position="155"/>
        <end position="307"/>
    </location>
</feature>
<protein>
    <submittedName>
        <fullName evidence="4">DNTTIP1_dimer domain-containing protein</fullName>
    </submittedName>
</protein>
<proteinExistence type="predicted"/>
<evidence type="ECO:0000313" key="3">
    <source>
        <dbReference type="Proteomes" id="UP000272942"/>
    </source>
</evidence>
<dbReference type="WBParaSite" id="ECPE_0001380601-mRNA-1">
    <property type="protein sequence ID" value="ECPE_0001380601-mRNA-1"/>
    <property type="gene ID" value="ECPE_0001380601"/>
</dbReference>
<feature type="compositionally biased region" description="Polar residues" evidence="1">
    <location>
        <begin position="161"/>
        <end position="176"/>
    </location>
</feature>
<organism evidence="4">
    <name type="scientific">Echinostoma caproni</name>
    <dbReference type="NCBI Taxonomy" id="27848"/>
    <lineage>
        <taxon>Eukaryota</taxon>
        <taxon>Metazoa</taxon>
        <taxon>Spiralia</taxon>
        <taxon>Lophotrochozoa</taxon>
        <taxon>Platyhelminthes</taxon>
        <taxon>Trematoda</taxon>
        <taxon>Digenea</taxon>
        <taxon>Plagiorchiida</taxon>
        <taxon>Echinostomata</taxon>
        <taxon>Echinostomatoidea</taxon>
        <taxon>Echinostomatidae</taxon>
        <taxon>Echinostoma</taxon>
    </lineage>
</organism>
<accession>A0A183B3I1</accession>
<feature type="compositionally biased region" description="Low complexity" evidence="1">
    <location>
        <begin position="200"/>
        <end position="219"/>
    </location>
</feature>
<reference evidence="2 3" key="2">
    <citation type="submission" date="2018-11" db="EMBL/GenBank/DDBJ databases">
        <authorList>
            <consortium name="Pathogen Informatics"/>
        </authorList>
    </citation>
    <scope>NUCLEOTIDE SEQUENCE [LARGE SCALE GENOMIC DNA]</scope>
    <source>
        <strain evidence="2 3">Egypt</strain>
    </source>
</reference>
<dbReference type="EMBL" id="UZAN01055900">
    <property type="protein sequence ID" value="VDP91038.1"/>
    <property type="molecule type" value="Genomic_DNA"/>
</dbReference>
<evidence type="ECO:0000313" key="2">
    <source>
        <dbReference type="EMBL" id="VDP91038.1"/>
    </source>
</evidence>
<dbReference type="Proteomes" id="UP000272942">
    <property type="component" value="Unassembled WGS sequence"/>
</dbReference>
<reference evidence="4" key="1">
    <citation type="submission" date="2016-06" db="UniProtKB">
        <authorList>
            <consortium name="WormBaseParasite"/>
        </authorList>
    </citation>
    <scope>IDENTIFICATION</scope>
</reference>
<sequence>MCSIWRQEYILLAVQNIRDNLGESAVTEKDLMRFRRSVIQRVALQYFAKDELKGHDHTDSDNCENYGATGIVETHHVPGDSAQVRVVHSSPRVKTKRSKDSNRSLHRQVVEHTWGARLENGFQSANGCTLFPGLSPTVSDGPDSLLGDMNHALQDEKNPLDESNTQPTSLVSSPATSDRLRLASLKVPPVMGNDVPGSIPVSSRSTSPHTPSSASSCSTLGYFFGSVSHSEDDDRPDNGHLPPPPPTGTSSTFVNDLSCRRRSKRSARRTGWWNWGSTRRSRPKRSRQEHLSKSESTNNISTSKRAPRSNQESAVVCCLFCRHTTY</sequence>
<name>A0A183B3I1_9TREM</name>
<feature type="compositionally biased region" description="Polar residues" evidence="1">
    <location>
        <begin position="294"/>
        <end position="307"/>
    </location>
</feature>
<dbReference type="OrthoDB" id="5860246at2759"/>
<evidence type="ECO:0000256" key="1">
    <source>
        <dbReference type="SAM" id="MobiDB-lite"/>
    </source>
</evidence>